<dbReference type="Gene3D" id="3.20.20.70">
    <property type="entry name" value="Aldolase class I"/>
    <property type="match status" value="1"/>
</dbReference>
<evidence type="ECO:0000256" key="4">
    <source>
        <dbReference type="ARBA" id="ARBA00022630"/>
    </source>
</evidence>
<gene>
    <name evidence="10" type="ORF">GXW79_05135</name>
</gene>
<keyword evidence="7 10" id="KW-0503">Monooxygenase</keyword>
<dbReference type="PANTHER" id="PTHR42747">
    <property type="entry name" value="NITRONATE MONOOXYGENASE-RELATED"/>
    <property type="match status" value="1"/>
</dbReference>
<comment type="cofactor">
    <cofactor evidence="1">
        <name>FMN</name>
        <dbReference type="ChEBI" id="CHEBI:58210"/>
    </cofactor>
</comment>
<evidence type="ECO:0000313" key="11">
    <source>
        <dbReference type="Proteomes" id="UP001196068"/>
    </source>
</evidence>
<evidence type="ECO:0000256" key="9">
    <source>
        <dbReference type="ARBA" id="ARBA00049401"/>
    </source>
</evidence>
<dbReference type="Pfam" id="PF03060">
    <property type="entry name" value="NMO"/>
    <property type="match status" value="1"/>
</dbReference>
<dbReference type="SUPFAM" id="SSF51412">
    <property type="entry name" value="Inosine monophosphate dehydrogenase (IMPDH)"/>
    <property type="match status" value="1"/>
</dbReference>
<keyword evidence="3" id="KW-0216">Detoxification</keyword>
<evidence type="ECO:0000256" key="3">
    <source>
        <dbReference type="ARBA" id="ARBA00022575"/>
    </source>
</evidence>
<organism evidence="10 11">
    <name type="scientific">Plastoroseomonas arctica</name>
    <dbReference type="NCBI Taxonomy" id="1509237"/>
    <lineage>
        <taxon>Bacteria</taxon>
        <taxon>Pseudomonadati</taxon>
        <taxon>Pseudomonadota</taxon>
        <taxon>Alphaproteobacteria</taxon>
        <taxon>Acetobacterales</taxon>
        <taxon>Acetobacteraceae</taxon>
        <taxon>Plastoroseomonas</taxon>
    </lineage>
</organism>
<name>A0AAF1JV96_9PROT</name>
<dbReference type="Proteomes" id="UP001196068">
    <property type="component" value="Unassembled WGS sequence"/>
</dbReference>
<dbReference type="CDD" id="cd04730">
    <property type="entry name" value="NPD_like"/>
    <property type="match status" value="1"/>
</dbReference>
<accession>A0AAF1JV96</accession>
<evidence type="ECO:0000256" key="7">
    <source>
        <dbReference type="ARBA" id="ARBA00023033"/>
    </source>
</evidence>
<evidence type="ECO:0000313" key="10">
    <source>
        <dbReference type="EMBL" id="MBR0654460.1"/>
    </source>
</evidence>
<proteinExistence type="inferred from homology"/>
<evidence type="ECO:0000256" key="5">
    <source>
        <dbReference type="ARBA" id="ARBA00022643"/>
    </source>
</evidence>
<evidence type="ECO:0000256" key="8">
    <source>
        <dbReference type="ARBA" id="ARBA00031155"/>
    </source>
</evidence>
<dbReference type="GO" id="GO:0009636">
    <property type="term" value="P:response to toxic substance"/>
    <property type="evidence" value="ECO:0007669"/>
    <property type="project" value="UniProtKB-KW"/>
</dbReference>
<keyword evidence="6" id="KW-0560">Oxidoreductase</keyword>
<sequence length="352" mass="35631">MAMTPRDRAHAFCDRFGLRVPILQAPMASASPPGLAAAVANAGGLGGLGALMSSPALIADWARTFRASSNGAFQVNLWVPDPPPVRDAAHEAAVRARLAPLAGAEVPDPGAGPFTQDFAQQFEALLAAGPAIASTIMGLFEPAQVAALKAGNIAWFATVTTLADARAAEAAGADAVIAQGSEAGGHRGAFDQADAETQLTGLFALLPIIADAVRVPVIATGGIMDGRGIAAALTLGASAVQLGTAYLRTPEAGLHPAYADAIPNGETVLTRAFSGRLARGLRNQVTEAFSDLVPAPYPVQRAIMVPVRAAAEAAGDVTRMQAWAGQGAALAVAEPAAALTTRLWAEASALLA</sequence>
<comment type="caution">
    <text evidence="10">The sequence shown here is derived from an EMBL/GenBank/DDBJ whole genome shotgun (WGS) entry which is preliminary data.</text>
</comment>
<dbReference type="PANTHER" id="PTHR42747:SF3">
    <property type="entry name" value="NITRONATE MONOOXYGENASE-RELATED"/>
    <property type="match status" value="1"/>
</dbReference>
<keyword evidence="5" id="KW-0288">FMN</keyword>
<comment type="catalytic activity">
    <reaction evidence="9">
        <text>3 propionate 3-nitronate + 3 O2 + H2O = 3 3-oxopropanoate + 2 nitrate + nitrite + H2O2 + 3 H(+)</text>
        <dbReference type="Rhea" id="RHEA:57332"/>
        <dbReference type="ChEBI" id="CHEBI:15377"/>
        <dbReference type="ChEBI" id="CHEBI:15378"/>
        <dbReference type="ChEBI" id="CHEBI:15379"/>
        <dbReference type="ChEBI" id="CHEBI:16240"/>
        <dbReference type="ChEBI" id="CHEBI:16301"/>
        <dbReference type="ChEBI" id="CHEBI:17632"/>
        <dbReference type="ChEBI" id="CHEBI:33190"/>
        <dbReference type="ChEBI" id="CHEBI:136067"/>
    </reaction>
</comment>
<keyword evidence="11" id="KW-1185">Reference proteome</keyword>
<dbReference type="InterPro" id="IPR004136">
    <property type="entry name" value="NMO"/>
</dbReference>
<dbReference type="AlphaFoldDB" id="A0AAF1JV96"/>
<dbReference type="InterPro" id="IPR013785">
    <property type="entry name" value="Aldolase_TIM"/>
</dbReference>
<dbReference type="GO" id="GO:0018580">
    <property type="term" value="F:nitronate monooxygenase activity"/>
    <property type="evidence" value="ECO:0007669"/>
    <property type="project" value="InterPro"/>
</dbReference>
<evidence type="ECO:0000256" key="6">
    <source>
        <dbReference type="ARBA" id="ARBA00023002"/>
    </source>
</evidence>
<dbReference type="EMBL" id="JAAEDH010000004">
    <property type="protein sequence ID" value="MBR0654460.1"/>
    <property type="molecule type" value="Genomic_DNA"/>
</dbReference>
<evidence type="ECO:0000256" key="2">
    <source>
        <dbReference type="ARBA" id="ARBA00009881"/>
    </source>
</evidence>
<reference evidence="10" key="1">
    <citation type="submission" date="2020-01" db="EMBL/GenBank/DDBJ databases">
        <authorList>
            <person name="Rat A."/>
        </authorList>
    </citation>
    <scope>NUCLEOTIDE SEQUENCE</scope>
    <source>
        <strain evidence="10">LMG 28251</strain>
    </source>
</reference>
<protein>
    <recommendedName>
        <fullName evidence="8">Propionate 3-nitronate monooxygenase</fullName>
    </recommendedName>
</protein>
<evidence type="ECO:0000256" key="1">
    <source>
        <dbReference type="ARBA" id="ARBA00001917"/>
    </source>
</evidence>
<comment type="similarity">
    <text evidence="2">Belongs to the nitronate monooxygenase family. NMO class I subfamily.</text>
</comment>
<keyword evidence="4" id="KW-0285">Flavoprotein</keyword>
<reference evidence="10" key="2">
    <citation type="journal article" date="2021" name="Syst. Appl. Microbiol.">
        <title>Roseomonas hellenica sp. nov., isolated from roots of wild-growing Alkanna tinctoria.</title>
        <authorList>
            <person name="Rat A."/>
            <person name="Naranjo H.D."/>
            <person name="Lebbe L."/>
            <person name="Cnockaert M."/>
            <person name="Krigas N."/>
            <person name="Grigoriadou K."/>
            <person name="Maloupa E."/>
            <person name="Willems A."/>
        </authorList>
    </citation>
    <scope>NUCLEOTIDE SEQUENCE</scope>
    <source>
        <strain evidence="10">LMG 28251</strain>
    </source>
</reference>